<keyword evidence="1" id="KW-0732">Signal</keyword>
<geneLocation type="plasmid" evidence="4">
    <name>ii</name>
</geneLocation>
<dbReference type="Proteomes" id="UP000256710">
    <property type="component" value="Unassembled WGS sequence"/>
</dbReference>
<keyword evidence="5" id="KW-1185">Reference proteome</keyword>
<evidence type="ECO:0000313" key="3">
    <source>
        <dbReference type="EMBL" id="SPD59784.1"/>
    </source>
</evidence>
<dbReference type="EMBL" id="LT984807">
    <property type="protein sequence ID" value="SPD59784.1"/>
    <property type="molecule type" value="Genomic_DNA"/>
</dbReference>
<protein>
    <submittedName>
        <fullName evidence="3">Uncharacterized protein</fullName>
    </submittedName>
</protein>
<geneLocation type="plasmid" evidence="3">
    <name>II</name>
</geneLocation>
<evidence type="ECO:0000256" key="1">
    <source>
        <dbReference type="SAM" id="SignalP"/>
    </source>
</evidence>
<accession>A0A375HSC9</accession>
<dbReference type="AlphaFoldDB" id="A0A375HSC9"/>
<evidence type="ECO:0000313" key="4">
    <source>
        <dbReference type="Proteomes" id="UP000255168"/>
    </source>
</evidence>
<keyword evidence="3" id="KW-0614">Plasmid</keyword>
<organism evidence="3 4">
    <name type="scientific">Cupriavidus neocaledonicus</name>
    <dbReference type="NCBI Taxonomy" id="1040979"/>
    <lineage>
        <taxon>Bacteria</taxon>
        <taxon>Pseudomonadati</taxon>
        <taxon>Pseudomonadota</taxon>
        <taxon>Betaproteobacteria</taxon>
        <taxon>Burkholderiales</taxon>
        <taxon>Burkholderiaceae</taxon>
        <taxon>Cupriavidus</taxon>
    </lineage>
</organism>
<reference evidence="4 5" key="1">
    <citation type="submission" date="2018-01" db="EMBL/GenBank/DDBJ databases">
        <authorList>
            <person name="Clerissi C."/>
        </authorList>
    </citation>
    <scope>NUCLEOTIDE SEQUENCE [LARGE SCALE GENOMIC DNA]</scope>
    <source>
        <strain evidence="2">Cupriavidus taiwanensis STM 6082</strain>
        <strain evidence="3">Cupriavidus taiwanensis STM 6160</strain>
        <plasmid evidence="3">II</plasmid>
        <plasmid evidence="4">ii</plasmid>
    </source>
</reference>
<dbReference type="Proteomes" id="UP000255168">
    <property type="component" value="Plasmid II"/>
</dbReference>
<sequence>MKRMLALGMAVAAMAGTMTQAHAAADVPGEGRVLFQYGE</sequence>
<gene>
    <name evidence="2" type="ORF">CBM2605_B110099</name>
    <name evidence="3" type="ORF">CBM2607_MP20436</name>
</gene>
<dbReference type="EMBL" id="OFTC01000034">
    <property type="protein sequence ID" value="SOZ38570.1"/>
    <property type="molecule type" value="Genomic_DNA"/>
</dbReference>
<evidence type="ECO:0000313" key="2">
    <source>
        <dbReference type="EMBL" id="SOZ38570.1"/>
    </source>
</evidence>
<name>A0A375HSC9_9BURK</name>
<evidence type="ECO:0000313" key="5">
    <source>
        <dbReference type="Proteomes" id="UP000256710"/>
    </source>
</evidence>
<feature type="chain" id="PRO_5016731263" evidence="1">
    <location>
        <begin position="24"/>
        <end position="39"/>
    </location>
</feature>
<proteinExistence type="predicted"/>
<feature type="signal peptide" evidence="1">
    <location>
        <begin position="1"/>
        <end position="23"/>
    </location>
</feature>